<proteinExistence type="predicted"/>
<organism evidence="1 2">
    <name type="scientific">[Bacillus] enclensis</name>
    <dbReference type="NCBI Taxonomy" id="1402860"/>
    <lineage>
        <taxon>Bacteria</taxon>
        <taxon>Bacillati</taxon>
        <taxon>Bacillota</taxon>
        <taxon>Bacilli</taxon>
        <taxon>Bacillales</taxon>
        <taxon>Bacillaceae</taxon>
        <taxon>Rossellomorea</taxon>
    </lineage>
</organism>
<dbReference type="RefSeq" id="WP_058298039.1">
    <property type="nucleotide sequence ID" value="NZ_FMAU01000001.1"/>
</dbReference>
<evidence type="ECO:0000313" key="2">
    <source>
        <dbReference type="Proteomes" id="UP000181997"/>
    </source>
</evidence>
<sequence length="86" mass="10505">MQQRFNQLVSEQLATMEKLLFLQAEIERCQKLENELIELQELTKVQSLKTEIFQKKRELKEIHRIFQEQTDDVIRSYQEEYKEVTT</sequence>
<name>A0A0V8HQ47_9BACI</name>
<dbReference type="EMBL" id="FMAU01000001">
    <property type="protein sequence ID" value="SCB71919.1"/>
    <property type="molecule type" value="Genomic_DNA"/>
</dbReference>
<dbReference type="OrthoDB" id="2942102at2"/>
<accession>A0A0V8HQ47</accession>
<reference evidence="2" key="1">
    <citation type="submission" date="2016-08" db="EMBL/GenBank/DDBJ databases">
        <authorList>
            <person name="Varghese N."/>
            <person name="Submissions Spin"/>
        </authorList>
    </citation>
    <scope>NUCLEOTIDE SEQUENCE [LARGE SCALE GENOMIC DNA]</scope>
    <source>
        <strain evidence="2">SGD-1123</strain>
    </source>
</reference>
<gene>
    <name evidence="1" type="ORF">GA0061094_0018</name>
</gene>
<dbReference type="InterPro" id="IPR025572">
    <property type="entry name" value="YgaB"/>
</dbReference>
<dbReference type="Proteomes" id="UP000181997">
    <property type="component" value="Unassembled WGS sequence"/>
</dbReference>
<dbReference type="Pfam" id="PF14182">
    <property type="entry name" value="YgaB"/>
    <property type="match status" value="1"/>
</dbReference>
<keyword evidence="2" id="KW-1185">Reference proteome</keyword>
<dbReference type="AlphaFoldDB" id="A0A0V8HQ47"/>
<evidence type="ECO:0000313" key="1">
    <source>
        <dbReference type="EMBL" id="SCB71919.1"/>
    </source>
</evidence>
<protein>
    <submittedName>
        <fullName evidence="1">YgaB-like protein</fullName>
    </submittedName>
</protein>